<comment type="cofactor">
    <cofactor evidence="1 6">
        <name>FAD</name>
        <dbReference type="ChEBI" id="CHEBI:57692"/>
    </cofactor>
</comment>
<dbReference type="Gene3D" id="1.20.140.10">
    <property type="entry name" value="Butyryl-CoA Dehydrogenase, subunit A, domain 3"/>
    <property type="match status" value="1"/>
</dbReference>
<dbReference type="FunFam" id="1.10.540.10:FF:000002">
    <property type="entry name" value="Acyl-CoA dehydrogenase FadE19"/>
    <property type="match status" value="1"/>
</dbReference>
<comment type="similarity">
    <text evidence="2 6">Belongs to the acyl-CoA dehydrogenase family.</text>
</comment>
<dbReference type="EMBL" id="CACRUA010000020">
    <property type="protein sequence ID" value="VYU19004.1"/>
    <property type="molecule type" value="Genomic_DNA"/>
</dbReference>
<name>A0A6N3CTT3_CLOSY</name>
<sequence length="379" mass="41483">MIESEKYRLIRRAVREFAKQEVAPLAESIEETGRIPKELYRKMAQNQYFGVTIPEEYGGCGAGYVAMAIVMEELARASVSATLYVTSPNTLLGLPILNYGTEEQKEKYLVPVMKGEKEGTFALTEPSAGSDAATQNTIARKDGDYYIINGRKAFITAAPLCDFAVVFAATDVSLGARGITAFIIERDTPGYSVGQPERKMGVNGSPTADIILENVKVHKSQILGEEGKAFQMAMKTLDSGRLVVAAQCLGIAEAAMKEAVGYVRQRRQFGAALSEFQGIQFMLADMETKLCCARALIYDAAEKKDAGMNITKEAAAAKYFASEMCNEIAAKALQLHGAYGYMKDYPIERIFRDARVTTIYEGTSQILQTVIAKQVLKGR</sequence>
<dbReference type="InterPro" id="IPR009075">
    <property type="entry name" value="AcylCo_DH/oxidase_C"/>
</dbReference>
<evidence type="ECO:0000256" key="5">
    <source>
        <dbReference type="ARBA" id="ARBA00023002"/>
    </source>
</evidence>
<dbReference type="InterPro" id="IPR037069">
    <property type="entry name" value="AcylCoA_DH/ox_N_sf"/>
</dbReference>
<gene>
    <name evidence="10" type="primary">mmgC_1</name>
    <name evidence="10" type="ORF">CSLFYP84_01540</name>
</gene>
<evidence type="ECO:0000259" key="7">
    <source>
        <dbReference type="Pfam" id="PF00441"/>
    </source>
</evidence>
<dbReference type="FunFam" id="1.20.140.10:FF:000004">
    <property type="entry name" value="Acyl-CoA dehydrogenase FadE25"/>
    <property type="match status" value="1"/>
</dbReference>
<evidence type="ECO:0000259" key="9">
    <source>
        <dbReference type="Pfam" id="PF02771"/>
    </source>
</evidence>
<organism evidence="10">
    <name type="scientific">Clostridium symbiosum</name>
    <name type="common">Bacteroides symbiosus</name>
    <dbReference type="NCBI Taxonomy" id="1512"/>
    <lineage>
        <taxon>Bacteria</taxon>
        <taxon>Bacillati</taxon>
        <taxon>Bacillota</taxon>
        <taxon>Clostridia</taxon>
        <taxon>Lachnospirales</taxon>
        <taxon>Lachnospiraceae</taxon>
        <taxon>Otoolea</taxon>
    </lineage>
</organism>
<dbReference type="InterPro" id="IPR006091">
    <property type="entry name" value="Acyl-CoA_Oxase/DH_mid-dom"/>
</dbReference>
<dbReference type="AlphaFoldDB" id="A0A6N3CTT3"/>
<evidence type="ECO:0000259" key="8">
    <source>
        <dbReference type="Pfam" id="PF02770"/>
    </source>
</evidence>
<keyword evidence="3 6" id="KW-0285">Flavoprotein</keyword>
<dbReference type="Pfam" id="PF02771">
    <property type="entry name" value="Acyl-CoA_dh_N"/>
    <property type="match status" value="1"/>
</dbReference>
<evidence type="ECO:0000256" key="3">
    <source>
        <dbReference type="ARBA" id="ARBA00022630"/>
    </source>
</evidence>
<reference evidence="10" key="1">
    <citation type="submission" date="2019-11" db="EMBL/GenBank/DDBJ databases">
        <authorList>
            <person name="Feng L."/>
        </authorList>
    </citation>
    <scope>NUCLEOTIDE SEQUENCE</scope>
    <source>
        <strain evidence="10">CsymbiosumLFYP84</strain>
    </source>
</reference>
<evidence type="ECO:0000256" key="2">
    <source>
        <dbReference type="ARBA" id="ARBA00009347"/>
    </source>
</evidence>
<dbReference type="Gene3D" id="2.40.110.10">
    <property type="entry name" value="Butyryl-CoA Dehydrogenase, subunit A, domain 2"/>
    <property type="match status" value="1"/>
</dbReference>
<protein>
    <submittedName>
        <fullName evidence="10">Acyl-CoA dehydrogenase</fullName>
        <ecNumber evidence="10">1.3.99.-</ecNumber>
    </submittedName>
</protein>
<proteinExistence type="inferred from homology"/>
<accession>A0A6N3CTT3</accession>
<dbReference type="InterPro" id="IPR046373">
    <property type="entry name" value="Acyl-CoA_Oxase/DH_mid-dom_sf"/>
</dbReference>
<dbReference type="GO" id="GO:0050660">
    <property type="term" value="F:flavin adenine dinucleotide binding"/>
    <property type="evidence" value="ECO:0007669"/>
    <property type="project" value="InterPro"/>
</dbReference>
<feature type="domain" description="Acyl-CoA oxidase/dehydrogenase middle" evidence="8">
    <location>
        <begin position="120"/>
        <end position="215"/>
    </location>
</feature>
<dbReference type="RefSeq" id="WP_003505191.1">
    <property type="nucleotide sequence ID" value="NZ_BAABZD010000019.1"/>
</dbReference>
<dbReference type="InterPro" id="IPR009100">
    <property type="entry name" value="AcylCoA_DH/oxidase_NM_dom_sf"/>
</dbReference>
<dbReference type="Pfam" id="PF00441">
    <property type="entry name" value="Acyl-CoA_dh_1"/>
    <property type="match status" value="1"/>
</dbReference>
<dbReference type="InterPro" id="IPR013786">
    <property type="entry name" value="AcylCoA_DH/ox_N"/>
</dbReference>
<dbReference type="EC" id="1.3.99.-" evidence="10"/>
<dbReference type="PIRSF" id="PIRSF016578">
    <property type="entry name" value="HsaA"/>
    <property type="match status" value="1"/>
</dbReference>
<keyword evidence="5 6" id="KW-0560">Oxidoreductase</keyword>
<dbReference type="SUPFAM" id="SSF47203">
    <property type="entry name" value="Acyl-CoA dehydrogenase C-terminal domain-like"/>
    <property type="match status" value="1"/>
</dbReference>
<dbReference type="PANTHER" id="PTHR43884:SF12">
    <property type="entry name" value="ISOVALERYL-COA DEHYDROGENASE, MITOCHONDRIAL-RELATED"/>
    <property type="match status" value="1"/>
</dbReference>
<dbReference type="GO" id="GO:0003995">
    <property type="term" value="F:acyl-CoA dehydrogenase activity"/>
    <property type="evidence" value="ECO:0007669"/>
    <property type="project" value="TreeGrafter"/>
</dbReference>
<dbReference type="FunFam" id="2.40.110.10:FF:000001">
    <property type="entry name" value="Acyl-CoA dehydrogenase, mitochondrial"/>
    <property type="match status" value="1"/>
</dbReference>
<dbReference type="Pfam" id="PF02770">
    <property type="entry name" value="Acyl-CoA_dh_M"/>
    <property type="match status" value="1"/>
</dbReference>
<dbReference type="InterPro" id="IPR036250">
    <property type="entry name" value="AcylCo_DH-like_C"/>
</dbReference>
<dbReference type="PANTHER" id="PTHR43884">
    <property type="entry name" value="ACYL-COA DEHYDROGENASE"/>
    <property type="match status" value="1"/>
</dbReference>
<evidence type="ECO:0000313" key="10">
    <source>
        <dbReference type="EMBL" id="VYU19004.1"/>
    </source>
</evidence>
<feature type="domain" description="Acyl-CoA dehydrogenase/oxidase C-terminal" evidence="7">
    <location>
        <begin position="230"/>
        <end position="376"/>
    </location>
</feature>
<keyword evidence="4 6" id="KW-0274">FAD</keyword>
<evidence type="ECO:0000256" key="1">
    <source>
        <dbReference type="ARBA" id="ARBA00001974"/>
    </source>
</evidence>
<dbReference type="SUPFAM" id="SSF56645">
    <property type="entry name" value="Acyl-CoA dehydrogenase NM domain-like"/>
    <property type="match status" value="1"/>
</dbReference>
<feature type="domain" description="Acyl-CoA dehydrogenase/oxidase N-terminal" evidence="9">
    <location>
        <begin position="4"/>
        <end position="116"/>
    </location>
</feature>
<evidence type="ECO:0000256" key="4">
    <source>
        <dbReference type="ARBA" id="ARBA00022827"/>
    </source>
</evidence>
<dbReference type="Gene3D" id="1.10.540.10">
    <property type="entry name" value="Acyl-CoA dehydrogenase/oxidase, N-terminal domain"/>
    <property type="match status" value="1"/>
</dbReference>
<evidence type="ECO:0000256" key="6">
    <source>
        <dbReference type="RuleBase" id="RU362125"/>
    </source>
</evidence>